<evidence type="ECO:0000313" key="2">
    <source>
        <dbReference type="EMBL" id="KAE9172419.1"/>
    </source>
</evidence>
<evidence type="ECO:0000256" key="1">
    <source>
        <dbReference type="SAM" id="SignalP"/>
    </source>
</evidence>
<feature type="signal peptide" evidence="1">
    <location>
        <begin position="1"/>
        <end position="22"/>
    </location>
</feature>
<organism evidence="2 3">
    <name type="scientific">Phytophthora fragariae</name>
    <dbReference type="NCBI Taxonomy" id="53985"/>
    <lineage>
        <taxon>Eukaryota</taxon>
        <taxon>Sar</taxon>
        <taxon>Stramenopiles</taxon>
        <taxon>Oomycota</taxon>
        <taxon>Peronosporomycetes</taxon>
        <taxon>Peronosporales</taxon>
        <taxon>Peronosporaceae</taxon>
        <taxon>Phytophthora</taxon>
    </lineage>
</organism>
<dbReference type="AlphaFoldDB" id="A0A6G0MLZ6"/>
<sequence length="84" mass="9191">MRSPKIILLILITLLLLTPSEMSRVERNPASLSRDPSAVLRPSVALKSRSSAVPLSIQNLTLVRSLRPKHSLSQSAMLALSFQS</sequence>
<name>A0A6G0MLZ6_9STRA</name>
<keyword evidence="1" id="KW-0732">Signal</keyword>
<dbReference type="Proteomes" id="UP000476176">
    <property type="component" value="Unassembled WGS sequence"/>
</dbReference>
<comment type="caution">
    <text evidence="2">The sequence shown here is derived from an EMBL/GenBank/DDBJ whole genome shotgun (WGS) entry which is preliminary data.</text>
</comment>
<protein>
    <recommendedName>
        <fullName evidence="4">RxLR effector protein</fullName>
    </recommendedName>
</protein>
<gene>
    <name evidence="2" type="ORF">PF004_g27273</name>
</gene>
<evidence type="ECO:0008006" key="4">
    <source>
        <dbReference type="Google" id="ProtNLM"/>
    </source>
</evidence>
<reference evidence="2 3" key="1">
    <citation type="submission" date="2018-09" db="EMBL/GenBank/DDBJ databases">
        <title>Genomic investigation of the strawberry pathogen Phytophthora fragariae indicates pathogenicity is determined by transcriptional variation in three key races.</title>
        <authorList>
            <person name="Adams T.M."/>
            <person name="Armitage A.D."/>
            <person name="Sobczyk M.K."/>
            <person name="Bates H.J."/>
            <person name="Dunwell J.M."/>
            <person name="Nellist C.F."/>
            <person name="Harrison R.J."/>
        </authorList>
    </citation>
    <scope>NUCLEOTIDE SEQUENCE [LARGE SCALE GENOMIC DNA]</scope>
    <source>
        <strain evidence="2 3">BC-23</strain>
    </source>
</reference>
<proteinExistence type="predicted"/>
<accession>A0A6G0MLZ6</accession>
<dbReference type="EMBL" id="QXGC01003898">
    <property type="protein sequence ID" value="KAE9172419.1"/>
    <property type="molecule type" value="Genomic_DNA"/>
</dbReference>
<feature type="chain" id="PRO_5026344009" description="RxLR effector protein" evidence="1">
    <location>
        <begin position="23"/>
        <end position="84"/>
    </location>
</feature>
<evidence type="ECO:0000313" key="3">
    <source>
        <dbReference type="Proteomes" id="UP000476176"/>
    </source>
</evidence>